<dbReference type="AlphaFoldDB" id="A0A117NVH8"/>
<keyword evidence="3" id="KW-1185">Reference proteome</keyword>
<reference evidence="2 3" key="1">
    <citation type="submission" date="2015-10" db="EMBL/GenBank/DDBJ databases">
        <title>Draft genome sequence of Streptomyces curacoi DSM 40107, type strain for the species Streptomyces curacoi.</title>
        <authorList>
            <person name="Ruckert C."/>
            <person name="Winkler A."/>
            <person name="Kalinowski J."/>
            <person name="Kampfer P."/>
            <person name="Glaeser S."/>
        </authorList>
    </citation>
    <scope>NUCLEOTIDE SEQUENCE [LARGE SCALE GENOMIC DNA]</scope>
    <source>
        <strain evidence="2 3">DSM 40107</strain>
    </source>
</reference>
<sequence length="149" mass="16655">MISREDRREAEDQIARLIYTYCHRLDGADLEGAASLFENARWQLSPEVVCHGKAEHLAALEEPIIVYGDKLGTRHMVANLITDVADDGLTAHSMSYVISFQVVEGFPLQPIFQGRYEDTFALTDGTWHFTSRTVHADGAGDMSHHHKSA</sequence>
<feature type="domain" description="SnoaL-like" evidence="1">
    <location>
        <begin position="7"/>
        <end position="133"/>
    </location>
</feature>
<dbReference type="OrthoDB" id="7605094at2"/>
<dbReference type="CDD" id="cd00531">
    <property type="entry name" value="NTF2_like"/>
    <property type="match status" value="1"/>
</dbReference>
<evidence type="ECO:0000313" key="2">
    <source>
        <dbReference type="EMBL" id="KUM68213.1"/>
    </source>
</evidence>
<dbReference type="SUPFAM" id="SSF54427">
    <property type="entry name" value="NTF2-like"/>
    <property type="match status" value="1"/>
</dbReference>
<dbReference type="InterPro" id="IPR037401">
    <property type="entry name" value="SnoaL-like"/>
</dbReference>
<accession>A0A117NVH8</accession>
<dbReference type="Gene3D" id="3.10.450.50">
    <property type="match status" value="1"/>
</dbReference>
<dbReference type="InterPro" id="IPR032710">
    <property type="entry name" value="NTF2-like_dom_sf"/>
</dbReference>
<comment type="caution">
    <text evidence="2">The sequence shown here is derived from an EMBL/GenBank/DDBJ whole genome shotgun (WGS) entry which is preliminary data.</text>
</comment>
<proteinExistence type="predicted"/>
<dbReference type="EMBL" id="LMWJ01000032">
    <property type="protein sequence ID" value="KUM68213.1"/>
    <property type="molecule type" value="Genomic_DNA"/>
</dbReference>
<dbReference type="Proteomes" id="UP000054024">
    <property type="component" value="Unassembled WGS sequence"/>
</dbReference>
<protein>
    <recommendedName>
        <fullName evidence="1">SnoaL-like domain-containing protein</fullName>
    </recommendedName>
</protein>
<dbReference type="Pfam" id="PF13577">
    <property type="entry name" value="SnoaL_4"/>
    <property type="match status" value="1"/>
</dbReference>
<gene>
    <name evidence="2" type="ORF">AQI70_34035</name>
</gene>
<evidence type="ECO:0000259" key="1">
    <source>
        <dbReference type="Pfam" id="PF13577"/>
    </source>
</evidence>
<evidence type="ECO:0000313" key="3">
    <source>
        <dbReference type="Proteomes" id="UP000054024"/>
    </source>
</evidence>
<dbReference type="STRING" id="146536.AQI70_34035"/>
<name>A0A117NVH8_9ACTN</name>
<dbReference type="RefSeq" id="WP_062156300.1">
    <property type="nucleotide sequence ID" value="NZ_KQ947996.1"/>
</dbReference>
<organism evidence="2 3">
    <name type="scientific">Streptomyces curacoi</name>
    <dbReference type="NCBI Taxonomy" id="146536"/>
    <lineage>
        <taxon>Bacteria</taxon>
        <taxon>Bacillati</taxon>
        <taxon>Actinomycetota</taxon>
        <taxon>Actinomycetes</taxon>
        <taxon>Kitasatosporales</taxon>
        <taxon>Streptomycetaceae</taxon>
        <taxon>Streptomyces</taxon>
    </lineage>
</organism>